<reference evidence="7" key="1">
    <citation type="submission" date="2021-12" db="EMBL/GenBank/DDBJ databases">
        <authorList>
            <person name="Veyrier F.J."/>
        </authorList>
    </citation>
    <scope>NUCLEOTIDE SEQUENCE</scope>
    <source>
        <strain evidence="7">SAG 1488-6</strain>
    </source>
</reference>
<keyword evidence="4" id="KW-0560">Oxidoreductase</keyword>
<evidence type="ECO:0000313" key="8">
    <source>
        <dbReference type="Proteomes" id="UP000832034"/>
    </source>
</evidence>
<protein>
    <submittedName>
        <fullName evidence="7">Alpha-hydroxy-acid oxidizing protein</fullName>
    </submittedName>
</protein>
<dbReference type="CDD" id="cd02809">
    <property type="entry name" value="alpha_hydroxyacid_oxid_FMN"/>
    <property type="match status" value="1"/>
</dbReference>
<comment type="cofactor">
    <cofactor evidence="1">
        <name>FMN</name>
        <dbReference type="ChEBI" id="CHEBI:58210"/>
    </cofactor>
</comment>
<dbReference type="InterPro" id="IPR012133">
    <property type="entry name" value="Alpha-hydoxy_acid_DH_FMN"/>
</dbReference>
<evidence type="ECO:0000259" key="6">
    <source>
        <dbReference type="PROSITE" id="PS51349"/>
    </source>
</evidence>
<dbReference type="PANTHER" id="PTHR10578">
    <property type="entry name" value="S -2-HYDROXY-ACID OXIDASE-RELATED"/>
    <property type="match status" value="1"/>
</dbReference>
<keyword evidence="2" id="KW-0285">Flavoprotein</keyword>
<keyword evidence="8" id="KW-1185">Reference proteome</keyword>
<evidence type="ECO:0000256" key="1">
    <source>
        <dbReference type="ARBA" id="ARBA00001917"/>
    </source>
</evidence>
<reference evidence="7" key="2">
    <citation type="journal article" date="2022" name="Res Sq">
        <title>Evolution of multicellular longitudinally dividing oral cavity symbionts (Neisseriaceae).</title>
        <authorList>
            <person name="Nyongesa S."/>
            <person name="Weber P."/>
            <person name="Bernet E."/>
            <person name="Pullido F."/>
            <person name="Nieckarz M."/>
            <person name="Delaby M."/>
            <person name="Nieves C."/>
            <person name="Viehboeck T."/>
            <person name="Krause N."/>
            <person name="Rivera-Millot A."/>
            <person name="Nakamura A."/>
            <person name="Vischer N."/>
            <person name="VanNieuwenhze M."/>
            <person name="Brun Y."/>
            <person name="Cava F."/>
            <person name="Bulgheresi S."/>
            <person name="Veyrier F."/>
        </authorList>
    </citation>
    <scope>NUCLEOTIDE SEQUENCE</scope>
    <source>
        <strain evidence="7">SAG 1488-6</strain>
    </source>
</reference>
<dbReference type="SUPFAM" id="SSF51395">
    <property type="entry name" value="FMN-linked oxidoreductases"/>
    <property type="match status" value="1"/>
</dbReference>
<dbReference type="NCBIfam" id="NF008398">
    <property type="entry name" value="PRK11197.1"/>
    <property type="match status" value="1"/>
</dbReference>
<dbReference type="PANTHER" id="PTHR10578:SF107">
    <property type="entry name" value="2-HYDROXYACID OXIDASE 1"/>
    <property type="match status" value="1"/>
</dbReference>
<keyword evidence="3" id="KW-0288">FMN</keyword>
<dbReference type="InterPro" id="IPR013785">
    <property type="entry name" value="Aldolase_TIM"/>
</dbReference>
<evidence type="ECO:0000256" key="5">
    <source>
        <dbReference type="ARBA" id="ARBA00024042"/>
    </source>
</evidence>
<dbReference type="Proteomes" id="UP000832034">
    <property type="component" value="Chromosome"/>
</dbReference>
<gene>
    <name evidence="7" type="ORF">LVJ81_08600</name>
</gene>
<evidence type="ECO:0000256" key="3">
    <source>
        <dbReference type="ARBA" id="ARBA00022643"/>
    </source>
</evidence>
<dbReference type="PROSITE" id="PS00557">
    <property type="entry name" value="FMN_HYDROXY_ACID_DH_1"/>
    <property type="match status" value="1"/>
</dbReference>
<feature type="domain" description="FMN hydroxy acid dehydrogenase" evidence="6">
    <location>
        <begin position="1"/>
        <end position="382"/>
    </location>
</feature>
<dbReference type="InterPro" id="IPR000262">
    <property type="entry name" value="FMN-dep_DH"/>
</dbReference>
<evidence type="ECO:0000256" key="2">
    <source>
        <dbReference type="ARBA" id="ARBA00022630"/>
    </source>
</evidence>
<evidence type="ECO:0000256" key="4">
    <source>
        <dbReference type="ARBA" id="ARBA00023002"/>
    </source>
</evidence>
<dbReference type="InterPro" id="IPR008259">
    <property type="entry name" value="FMN_hydac_DH_AS"/>
</dbReference>
<dbReference type="PIRSF" id="PIRSF000138">
    <property type="entry name" value="Al-hdrx_acd_dh"/>
    <property type="match status" value="1"/>
</dbReference>
<sequence length="383" mass="42343">MKHITCIEDMRRVYRRRVPKMFVDYVDSGSYTELTYRHNESDFQKILLRQKVLQDISCRSLHSTMLGEAVSMPVALAPTGLAGMQHADGEMLAAKAAAEFGVPYIVSTMSVCALEEVAFYAPQRPLWFQLYMMKDRAFMQRLIERAKRAACSALVLTADLQIMGQRHKDIKNGLSTPPKPTVKTILNLLTKPRWCYYMSQTKRHQLGNIVGHVEGVSDTRSLSAWAGEQFDPKLSWDDVAWVKAQWGDKLIIKGIMDVEDAQAAVACGADAIVVSNHGGRQLDGAPSSIQVLPEIVAAVGQDIEVWLDGGIRSGQDVFKALALGAQGVLIGRAYNYGLGAYGEDGVRRVLEIIAKEMDTTMALCGKTKVSQVDDSVLYRSIII</sequence>
<dbReference type="InterPro" id="IPR037396">
    <property type="entry name" value="FMN_HAD"/>
</dbReference>
<name>A0ABY4EG92_VITST</name>
<organism evidence="7 8">
    <name type="scientific">Vitreoscilla stercoraria</name>
    <dbReference type="NCBI Taxonomy" id="61"/>
    <lineage>
        <taxon>Bacteria</taxon>
        <taxon>Pseudomonadati</taxon>
        <taxon>Pseudomonadota</taxon>
        <taxon>Betaproteobacteria</taxon>
        <taxon>Neisseriales</taxon>
        <taxon>Neisseriaceae</taxon>
        <taxon>Vitreoscilla</taxon>
    </lineage>
</organism>
<dbReference type="Gene3D" id="3.20.20.70">
    <property type="entry name" value="Aldolase class I"/>
    <property type="match status" value="1"/>
</dbReference>
<dbReference type="PROSITE" id="PS51349">
    <property type="entry name" value="FMN_HYDROXY_ACID_DH_2"/>
    <property type="match status" value="1"/>
</dbReference>
<comment type="similarity">
    <text evidence="5">Belongs to the FMN-dependent alpha-hydroxy acid dehydrogenase family.</text>
</comment>
<dbReference type="Pfam" id="PF01070">
    <property type="entry name" value="FMN_dh"/>
    <property type="match status" value="1"/>
</dbReference>
<dbReference type="EMBL" id="CP091512">
    <property type="protein sequence ID" value="UOO93723.1"/>
    <property type="molecule type" value="Genomic_DNA"/>
</dbReference>
<accession>A0ABY4EG92</accession>
<proteinExistence type="inferred from homology"/>
<evidence type="ECO:0000313" key="7">
    <source>
        <dbReference type="EMBL" id="UOO93723.1"/>
    </source>
</evidence>